<dbReference type="InterPro" id="IPR050447">
    <property type="entry name" value="Erg6_SMT_methyltransf"/>
</dbReference>
<dbReference type="InterPro" id="IPR013216">
    <property type="entry name" value="Methyltransf_11"/>
</dbReference>
<dbReference type="Pfam" id="PF08241">
    <property type="entry name" value="Methyltransf_11"/>
    <property type="match status" value="1"/>
</dbReference>
<accession>A0A1H8V7G8</accession>
<name>A0A1H8V7G8_9PROT</name>
<proteinExistence type="predicted"/>
<dbReference type="PANTHER" id="PTHR44068">
    <property type="entry name" value="ZGC:194242"/>
    <property type="match status" value="1"/>
</dbReference>
<evidence type="ECO:0000256" key="1">
    <source>
        <dbReference type="ARBA" id="ARBA00022679"/>
    </source>
</evidence>
<dbReference type="InterPro" id="IPR029063">
    <property type="entry name" value="SAM-dependent_MTases_sf"/>
</dbReference>
<dbReference type="STRING" id="42354.SAMN05216333_14710"/>
<dbReference type="CDD" id="cd02440">
    <property type="entry name" value="AdoMet_MTases"/>
    <property type="match status" value="1"/>
</dbReference>
<dbReference type="GO" id="GO:0008757">
    <property type="term" value="F:S-adenosylmethionine-dependent methyltransferase activity"/>
    <property type="evidence" value="ECO:0007669"/>
    <property type="project" value="InterPro"/>
</dbReference>
<keyword evidence="1 3" id="KW-0808">Transferase</keyword>
<dbReference type="Gene3D" id="3.40.50.150">
    <property type="entry name" value="Vaccinia Virus protein VP39"/>
    <property type="match status" value="1"/>
</dbReference>
<feature type="domain" description="Methyltransferase type 11" evidence="2">
    <location>
        <begin position="63"/>
        <end position="159"/>
    </location>
</feature>
<evidence type="ECO:0000259" key="2">
    <source>
        <dbReference type="Pfam" id="PF08241"/>
    </source>
</evidence>
<dbReference type="AlphaFoldDB" id="A0A1H8V7G8"/>
<keyword evidence="3" id="KW-0489">Methyltransferase</keyword>
<keyword evidence="4" id="KW-1185">Reference proteome</keyword>
<gene>
    <name evidence="3" type="ORF">SAMN05216333_14710</name>
</gene>
<sequence length="286" mass="33109">MNESDIQDFWNRNPCGDWQVGGLEQRRGDYEAFFTDYDKFRYTKEAHILRCLDNIDFEGKQVLEIGLGQGADSEQIVKRGALWSGLDLTAESVARVQTRFSLRQLPYQSIKRGSILQAPFEDNSFDIVFSHGVLHHVPDILSAQREIHRILKPDGELIVMLYAKWSLNYLISISIVRRLGLLALYLMNPESNSIYGQHVANARAMGLFRYLDMDNFIHRNTDGPLNPYAKVYDLQEVEKDFPDFKIIRSYKQFMHAPPLPVQRLPLEQALGWHLWVHMLPIKSDSV</sequence>
<dbReference type="GO" id="GO:0032259">
    <property type="term" value="P:methylation"/>
    <property type="evidence" value="ECO:0007669"/>
    <property type="project" value="UniProtKB-KW"/>
</dbReference>
<evidence type="ECO:0000313" key="3">
    <source>
        <dbReference type="EMBL" id="SEP11301.1"/>
    </source>
</evidence>
<dbReference type="SUPFAM" id="SSF53335">
    <property type="entry name" value="S-adenosyl-L-methionine-dependent methyltransferases"/>
    <property type="match status" value="1"/>
</dbReference>
<dbReference type="PANTHER" id="PTHR44068:SF11">
    <property type="entry name" value="GERANYL DIPHOSPHATE 2-C-METHYLTRANSFERASE"/>
    <property type="match status" value="1"/>
</dbReference>
<organism evidence="3 4">
    <name type="scientific">Nitrosomonas oligotropha</name>
    <dbReference type="NCBI Taxonomy" id="42354"/>
    <lineage>
        <taxon>Bacteria</taxon>
        <taxon>Pseudomonadati</taxon>
        <taxon>Pseudomonadota</taxon>
        <taxon>Betaproteobacteria</taxon>
        <taxon>Nitrosomonadales</taxon>
        <taxon>Nitrosomonadaceae</taxon>
        <taxon>Nitrosomonas</taxon>
    </lineage>
</organism>
<dbReference type="RefSeq" id="WP_090449383.1">
    <property type="nucleotide sequence ID" value="NZ_FODO01000047.1"/>
</dbReference>
<dbReference type="Proteomes" id="UP000198814">
    <property type="component" value="Unassembled WGS sequence"/>
</dbReference>
<reference evidence="4" key="1">
    <citation type="submission" date="2016-10" db="EMBL/GenBank/DDBJ databases">
        <authorList>
            <person name="Varghese N."/>
            <person name="Submissions S."/>
        </authorList>
    </citation>
    <scope>NUCLEOTIDE SEQUENCE [LARGE SCALE GENOMIC DNA]</scope>
    <source>
        <strain evidence="4">Nm76</strain>
    </source>
</reference>
<evidence type="ECO:0000313" key="4">
    <source>
        <dbReference type="Proteomes" id="UP000198814"/>
    </source>
</evidence>
<dbReference type="EMBL" id="FODO01000047">
    <property type="protein sequence ID" value="SEP11301.1"/>
    <property type="molecule type" value="Genomic_DNA"/>
</dbReference>
<protein>
    <submittedName>
        <fullName evidence="3">Methyltransferase domain-containing protein</fullName>
    </submittedName>
</protein>